<keyword evidence="5" id="KW-1185">Reference proteome</keyword>
<organism evidence="4 5">
    <name type="scientific">Nocardioides scoriae</name>
    <dbReference type="NCBI Taxonomy" id="642780"/>
    <lineage>
        <taxon>Bacteria</taxon>
        <taxon>Bacillati</taxon>
        <taxon>Actinomycetota</taxon>
        <taxon>Actinomycetes</taxon>
        <taxon>Propionibacteriales</taxon>
        <taxon>Nocardioidaceae</taxon>
        <taxon>Nocardioides</taxon>
    </lineage>
</organism>
<name>A0A1H1L6G7_9ACTN</name>
<dbReference type="InterPro" id="IPR041098">
    <property type="entry name" value="Rv2175c_C"/>
</dbReference>
<dbReference type="STRING" id="642780.SAMN04488570_0063"/>
<feature type="domain" description="DNA-binding protein Rv2175c wHTH" evidence="3">
    <location>
        <begin position="27"/>
        <end position="77"/>
    </location>
</feature>
<dbReference type="RefSeq" id="WP_172833836.1">
    <property type="nucleotide sequence ID" value="NZ_LT629757.1"/>
</dbReference>
<evidence type="ECO:0000313" key="4">
    <source>
        <dbReference type="EMBL" id="SDR69997.1"/>
    </source>
</evidence>
<dbReference type="Proteomes" id="UP000198859">
    <property type="component" value="Chromosome I"/>
</dbReference>
<reference evidence="5" key="1">
    <citation type="submission" date="2016-10" db="EMBL/GenBank/DDBJ databases">
        <authorList>
            <person name="Varghese N."/>
            <person name="Submissions S."/>
        </authorList>
    </citation>
    <scope>NUCLEOTIDE SEQUENCE [LARGE SCALE GENOMIC DNA]</scope>
    <source>
        <strain evidence="5">DSM 22127</strain>
    </source>
</reference>
<dbReference type="InterPro" id="IPR048576">
    <property type="entry name" value="Rv2175c_wHTH"/>
</dbReference>
<protein>
    <submittedName>
        <fullName evidence="4">Uncharacterized protein</fullName>
    </submittedName>
</protein>
<evidence type="ECO:0000313" key="5">
    <source>
        <dbReference type="Proteomes" id="UP000198859"/>
    </source>
</evidence>
<feature type="region of interest" description="Disordered" evidence="1">
    <location>
        <begin position="1"/>
        <end position="22"/>
    </location>
</feature>
<feature type="domain" description="Rv2175c C-terminal" evidence="2">
    <location>
        <begin position="84"/>
        <end position="138"/>
    </location>
</feature>
<dbReference type="Pfam" id="PF21531">
    <property type="entry name" value="Rv2175c_wHTH"/>
    <property type="match status" value="1"/>
</dbReference>
<dbReference type="GO" id="GO:0003677">
    <property type="term" value="F:DNA binding"/>
    <property type="evidence" value="ECO:0007669"/>
    <property type="project" value="InterPro"/>
</dbReference>
<evidence type="ECO:0000259" key="2">
    <source>
        <dbReference type="Pfam" id="PF18367"/>
    </source>
</evidence>
<sequence length="140" mass="15284">MSDDTLHPTTDSPDDETTREAEQQAALDALVGDWLDWKQAAAELGVSVSKVRQLIRERQLCAAVPRPRAGQQVPAALLMDGEIVKGVPGLLTVLGDGGYTDREVMEYLFTPDDSLPGRPIDALRENRGSEVKRRAQAMSL</sequence>
<dbReference type="AlphaFoldDB" id="A0A1H1L6G7"/>
<dbReference type="Pfam" id="PF18367">
    <property type="entry name" value="Rv2175c_C"/>
    <property type="match status" value="1"/>
</dbReference>
<proteinExistence type="predicted"/>
<accession>A0A1H1L6G7</accession>
<evidence type="ECO:0000256" key="1">
    <source>
        <dbReference type="SAM" id="MobiDB-lite"/>
    </source>
</evidence>
<evidence type="ECO:0000259" key="3">
    <source>
        <dbReference type="Pfam" id="PF21531"/>
    </source>
</evidence>
<gene>
    <name evidence="4" type="ORF">SAMN04488570_0063</name>
</gene>
<dbReference type="EMBL" id="LT629757">
    <property type="protein sequence ID" value="SDR69997.1"/>
    <property type="molecule type" value="Genomic_DNA"/>
</dbReference>